<evidence type="ECO:0000313" key="1">
    <source>
        <dbReference type="EMBL" id="TMI73880.1"/>
    </source>
</evidence>
<protein>
    <submittedName>
        <fullName evidence="1">Uncharacterized protein</fullName>
    </submittedName>
</protein>
<name>A0A537IRG3_9BACT</name>
<organism evidence="1 2">
    <name type="scientific">Candidatus Segetimicrobium genomatis</name>
    <dbReference type="NCBI Taxonomy" id="2569760"/>
    <lineage>
        <taxon>Bacteria</taxon>
        <taxon>Bacillati</taxon>
        <taxon>Candidatus Sysuimicrobiota</taxon>
        <taxon>Candidatus Sysuimicrobiia</taxon>
        <taxon>Candidatus Sysuimicrobiales</taxon>
        <taxon>Candidatus Segetimicrobiaceae</taxon>
        <taxon>Candidatus Segetimicrobium</taxon>
    </lineage>
</organism>
<gene>
    <name evidence="1" type="ORF">E6H05_08725</name>
</gene>
<sequence length="77" mass="9076">MIWEVPKSAAYPEGLKYRLAYIPPGRDEPAVLYDVHPGKGHHRHIKGIEFPYEFLDVRQLRVDFEADVERLMKGDRR</sequence>
<evidence type="ECO:0000313" key="2">
    <source>
        <dbReference type="Proteomes" id="UP000318834"/>
    </source>
</evidence>
<dbReference type="AlphaFoldDB" id="A0A537IRG3"/>
<accession>A0A537IRG3</accession>
<proteinExistence type="predicted"/>
<reference evidence="1 2" key="1">
    <citation type="journal article" date="2019" name="Nat. Microbiol.">
        <title>Mediterranean grassland soil C-N compound turnover is dependent on rainfall and depth, and is mediated by genomically divergent microorganisms.</title>
        <authorList>
            <person name="Diamond S."/>
            <person name="Andeer P.F."/>
            <person name="Li Z."/>
            <person name="Crits-Christoph A."/>
            <person name="Burstein D."/>
            <person name="Anantharaman K."/>
            <person name="Lane K.R."/>
            <person name="Thomas B.C."/>
            <person name="Pan C."/>
            <person name="Northen T.R."/>
            <person name="Banfield J.F."/>
        </authorList>
    </citation>
    <scope>NUCLEOTIDE SEQUENCE [LARGE SCALE GENOMIC DNA]</scope>
    <source>
        <strain evidence="1">NP_8</strain>
    </source>
</reference>
<dbReference type="Proteomes" id="UP000318834">
    <property type="component" value="Unassembled WGS sequence"/>
</dbReference>
<comment type="caution">
    <text evidence="1">The sequence shown here is derived from an EMBL/GenBank/DDBJ whole genome shotgun (WGS) entry which is preliminary data.</text>
</comment>
<dbReference type="InterPro" id="IPR045397">
    <property type="entry name" value="TumE-like"/>
</dbReference>
<dbReference type="EMBL" id="VBAP01000062">
    <property type="protein sequence ID" value="TMI73880.1"/>
    <property type="molecule type" value="Genomic_DNA"/>
</dbReference>
<dbReference type="Pfam" id="PF20126">
    <property type="entry name" value="TumE"/>
    <property type="match status" value="1"/>
</dbReference>